<protein>
    <recommendedName>
        <fullName evidence="18">Roundabout homolog 3</fullName>
    </recommendedName>
</protein>
<evidence type="ECO:0000256" key="10">
    <source>
        <dbReference type="ARBA" id="ARBA00022989"/>
    </source>
</evidence>
<feature type="region of interest" description="Disordered" evidence="19">
    <location>
        <begin position="962"/>
        <end position="994"/>
    </location>
</feature>
<evidence type="ECO:0000256" key="2">
    <source>
        <dbReference type="ARBA" id="ARBA00022473"/>
    </source>
</evidence>
<evidence type="ECO:0000256" key="5">
    <source>
        <dbReference type="ARBA" id="ARBA00022692"/>
    </source>
</evidence>
<evidence type="ECO:0000256" key="15">
    <source>
        <dbReference type="ARBA" id="ARBA00023319"/>
    </source>
</evidence>
<feature type="compositionally biased region" description="Polar residues" evidence="19">
    <location>
        <begin position="1140"/>
        <end position="1151"/>
    </location>
</feature>
<keyword evidence="8" id="KW-0221">Differentiation</keyword>
<evidence type="ECO:0000256" key="20">
    <source>
        <dbReference type="SAM" id="SignalP"/>
    </source>
</evidence>
<feature type="region of interest" description="Disordered" evidence="19">
    <location>
        <begin position="539"/>
        <end position="567"/>
    </location>
</feature>
<dbReference type="EMBL" id="JABVXQ010000013">
    <property type="protein sequence ID" value="KAF6082801.1"/>
    <property type="molecule type" value="Genomic_DNA"/>
</dbReference>
<comment type="similarity">
    <text evidence="17">Belongs to the immunoglobulin superfamily. ROBO family.</text>
</comment>
<evidence type="ECO:0000256" key="13">
    <source>
        <dbReference type="ARBA" id="ARBA00023170"/>
    </source>
</evidence>
<feature type="domain" description="Fibronectin type-III" evidence="22">
    <location>
        <begin position="671"/>
        <end position="766"/>
    </location>
</feature>
<sequence length="1392" mass="147606">MLRYLLKTLLQMNLFADSLAADVSNSSDLLFGFNSSGAALNHSLLPPGEPSLNGTRVGPEDAMPRIVEQPPDLLVSRGEPATLPCRAEGRPRPNIEWYKNGARVATAREDPRAHRLLLPSGALFFPRIVHGRRARPDEGVYTCVARNYLGAAASRNASLEVAVLRDDFRQSPGNMVVAVGEPAVMECVPPRGHPEPAVSWKKGNAPVKEEEGRITIRGGKLMMSHTHKSDAGMYVCVASNMAGERESAAAELLVLERPSFLRRPVNQVVLANAPVDFPCEVQGDPPPRLHWRKDDGELPTGRYEIRSDHSLWIGRVSAEDEGTYTCVAENSVGRAEASGSLSVHVPPQLVTQPQDQMAATGESVTFQCETKGNPPPAIFWQKEGSQVLLFPSQSLQPTGRFSVSPRGQLNITAVQSGDAGYYVCQAVSVAGSILAKALLKVKGASTEGLPPIILRGPANQTLALGSSVWLPCRVTGNPQPSVQWKKDGQWLPGDDPQLNLMANGTLYITNVQEVHMGFYSCVAQSSTGEAAWSAWLRRREDGGDLPDPPTEPSTPPGPPSQPVVTEVTKNSITLTWKPNPQAGATVTSYVIEAFSPAAGNTWRTVADGVQLETHTVSGLQPNTIYLFLVRAAGAWGLSEPSPVSAPVRTQDSNPSRPVEDTWRGQPGLAEVAVHMQEPVVLGPQTLQVSWTVDGPVQLVQGFRVSWKVAGPDGGSWTVLDLQSPSQQSTVLRGLPPGTRIQIKVQARGQEGLGADSLLVTGSIPEEAPSGPPQGVAVALGGEGNSSITVSWEPPLPSQQNGVIKEYQIWCLGNESRFHLNRSVAGWARSAVLQGLLPGVPYWTQVAAATSAGVGVASAPVSVQLPTPPELEPALEVGQGLAERLARVLREPAFLAGGGAACGALLLGLGGALCRRRRQRKELSHYTASFAYTPAVSFPHSEGLSGASSRPPVGLGPAPYPWLADSWPHPSQSPSAQDPRGSCRPSNPDPDDRYYNEAGISLYLAQTARGAAASPEGPVYSTIDPAGEELQTFHGGFPPNSSGDPGTWSPYAPPEWSQGDSGPRGGKVKLLGKPVQMPSLIWPEALPPPPPSCELSGLEGPEEELEGSSEPGEWCPPVPERSHLAEPSSGGGCLVPASRGETPSPTPSYGQQSTATLTPSPPDPPQPLTDIPHLHQVPRRVPLEPSSPLSGSQPTLNSHELRPVGLAAGPTAAPHFSPSPVPSTAGSTPGRTRQVPGDSTPPLQGPRAQIRKKPKAVPYRREHSPGDLPPPPLPPPEEEASWASGLRAAGSMSSLEREHSGERRRVQAGALGAHRGPLLDDALVSCAAEEAWPPYSRPSFLSRGQAASTCSTAGSNSSRGSSSSRGSRGPGRSRSRSRSQSQRPGRKCREEPR</sequence>
<dbReference type="PROSITE" id="PS50853">
    <property type="entry name" value="FN3"/>
    <property type="match status" value="3"/>
</dbReference>
<keyword evidence="4" id="KW-0597">Phosphoprotein</keyword>
<dbReference type="PANTHER" id="PTHR12231:SF236">
    <property type="entry name" value="ROUNDABOUT HOMOLOG 3"/>
    <property type="match status" value="1"/>
</dbReference>
<feature type="domain" description="Ig-like" evidence="21">
    <location>
        <begin position="347"/>
        <end position="440"/>
    </location>
</feature>
<evidence type="ECO:0000256" key="17">
    <source>
        <dbReference type="ARBA" id="ARBA00061206"/>
    </source>
</evidence>
<feature type="region of interest" description="Disordered" evidence="19">
    <location>
        <begin position="1333"/>
        <end position="1392"/>
    </location>
</feature>
<dbReference type="FunFam" id="2.60.40.10:FF:000026">
    <property type="entry name" value="roundabout homolog 2 isoform X1"/>
    <property type="match status" value="1"/>
</dbReference>
<evidence type="ECO:0000256" key="8">
    <source>
        <dbReference type="ARBA" id="ARBA00022782"/>
    </source>
</evidence>
<keyword evidence="6 20" id="KW-0732">Signal</keyword>
<dbReference type="SUPFAM" id="SSF48726">
    <property type="entry name" value="Immunoglobulin"/>
    <property type="match status" value="5"/>
</dbReference>
<evidence type="ECO:0000313" key="24">
    <source>
        <dbReference type="Proteomes" id="UP000664940"/>
    </source>
</evidence>
<dbReference type="SMART" id="SM00408">
    <property type="entry name" value="IGc2"/>
    <property type="match status" value="5"/>
</dbReference>
<dbReference type="InterPro" id="IPR013106">
    <property type="entry name" value="Ig_V-set"/>
</dbReference>
<dbReference type="InterPro" id="IPR036179">
    <property type="entry name" value="Ig-like_dom_sf"/>
</dbReference>
<evidence type="ECO:0000256" key="9">
    <source>
        <dbReference type="ARBA" id="ARBA00022902"/>
    </source>
</evidence>
<feature type="domain" description="Ig-like" evidence="21">
    <location>
        <begin position="64"/>
        <end position="160"/>
    </location>
</feature>
<evidence type="ECO:0000256" key="6">
    <source>
        <dbReference type="ARBA" id="ARBA00022729"/>
    </source>
</evidence>
<dbReference type="InterPro" id="IPR051170">
    <property type="entry name" value="Neural/epithelial_adhesion"/>
</dbReference>
<dbReference type="GO" id="GO:0006935">
    <property type="term" value="P:chemotaxis"/>
    <property type="evidence" value="ECO:0007669"/>
    <property type="project" value="UniProtKB-KW"/>
</dbReference>
<dbReference type="CDD" id="cd00063">
    <property type="entry name" value="FN3"/>
    <property type="match status" value="3"/>
</dbReference>
<evidence type="ECO:0000256" key="12">
    <source>
        <dbReference type="ARBA" id="ARBA00023157"/>
    </source>
</evidence>
<evidence type="ECO:0000256" key="18">
    <source>
        <dbReference type="ARBA" id="ARBA00067997"/>
    </source>
</evidence>
<dbReference type="FunFam" id="2.60.40.10:FF:000055">
    <property type="entry name" value="roundabout homolog 1 isoform X2"/>
    <property type="match status" value="1"/>
</dbReference>
<keyword evidence="3" id="KW-0145">Chemotaxis</keyword>
<dbReference type="FunFam" id="2.60.40.10:FF:000053">
    <property type="entry name" value="Roundabout guidance receptor 1"/>
    <property type="match status" value="1"/>
</dbReference>
<dbReference type="SUPFAM" id="SSF49265">
    <property type="entry name" value="Fibronectin type III"/>
    <property type="match status" value="2"/>
</dbReference>
<dbReference type="SMART" id="SM00409">
    <property type="entry name" value="IG"/>
    <property type="match status" value="5"/>
</dbReference>
<feature type="domain" description="Fibronectin type-III" evidence="22">
    <location>
        <begin position="771"/>
        <end position="869"/>
    </location>
</feature>
<evidence type="ECO:0000256" key="7">
    <source>
        <dbReference type="ARBA" id="ARBA00022737"/>
    </source>
</evidence>
<dbReference type="GO" id="GO:0007399">
    <property type="term" value="P:nervous system development"/>
    <property type="evidence" value="ECO:0007669"/>
    <property type="project" value="UniProtKB-KW"/>
</dbReference>
<keyword evidence="7" id="KW-0677">Repeat</keyword>
<organism evidence="23 24">
    <name type="scientific">Phyllostomus discolor</name>
    <name type="common">pale spear-nosed bat</name>
    <dbReference type="NCBI Taxonomy" id="89673"/>
    <lineage>
        <taxon>Eukaryota</taxon>
        <taxon>Metazoa</taxon>
        <taxon>Chordata</taxon>
        <taxon>Craniata</taxon>
        <taxon>Vertebrata</taxon>
        <taxon>Euteleostomi</taxon>
        <taxon>Mammalia</taxon>
        <taxon>Eutheria</taxon>
        <taxon>Laurasiatheria</taxon>
        <taxon>Chiroptera</taxon>
        <taxon>Yangochiroptera</taxon>
        <taxon>Phyllostomidae</taxon>
        <taxon>Phyllostominae</taxon>
        <taxon>Phyllostomus</taxon>
    </lineage>
</organism>
<keyword evidence="14" id="KW-0325">Glycoprotein</keyword>
<gene>
    <name evidence="23" type="ORF">HJG60_016512</name>
</gene>
<feature type="chain" id="PRO_5032619396" description="Roundabout homolog 3" evidence="20">
    <location>
        <begin position="21"/>
        <end position="1392"/>
    </location>
</feature>
<feature type="region of interest" description="Disordered" evidence="19">
    <location>
        <begin position="1031"/>
        <end position="1065"/>
    </location>
</feature>
<dbReference type="PANTHER" id="PTHR12231">
    <property type="entry name" value="CTX-RELATED TYPE I TRANSMEMBRANE PROTEIN"/>
    <property type="match status" value="1"/>
</dbReference>
<proteinExistence type="inferred from homology"/>
<feature type="domain" description="Ig-like" evidence="21">
    <location>
        <begin position="166"/>
        <end position="253"/>
    </location>
</feature>
<feature type="domain" description="Ig-like" evidence="21">
    <location>
        <begin position="450"/>
        <end position="533"/>
    </location>
</feature>
<dbReference type="InterPro" id="IPR013783">
    <property type="entry name" value="Ig-like_fold"/>
</dbReference>
<evidence type="ECO:0000256" key="19">
    <source>
        <dbReference type="SAM" id="MobiDB-lite"/>
    </source>
</evidence>
<dbReference type="Proteomes" id="UP000664940">
    <property type="component" value="Unassembled WGS sequence"/>
</dbReference>
<dbReference type="GO" id="GO:0030154">
    <property type="term" value="P:cell differentiation"/>
    <property type="evidence" value="ECO:0007669"/>
    <property type="project" value="UniProtKB-KW"/>
</dbReference>
<accession>A0A833Z1Z2</accession>
<dbReference type="Pfam" id="PF00041">
    <property type="entry name" value="fn3"/>
    <property type="match status" value="2"/>
</dbReference>
<dbReference type="SMART" id="SM00406">
    <property type="entry name" value="IGv"/>
    <property type="match status" value="2"/>
</dbReference>
<feature type="signal peptide" evidence="20">
    <location>
        <begin position="1"/>
        <end position="20"/>
    </location>
</feature>
<keyword evidence="12" id="KW-1015">Disulfide bond</keyword>
<keyword evidence="2" id="KW-0217">Developmental protein</keyword>
<name>A0A833Z1Z2_9CHIR</name>
<dbReference type="InterPro" id="IPR003599">
    <property type="entry name" value="Ig_sub"/>
</dbReference>
<evidence type="ECO:0000256" key="3">
    <source>
        <dbReference type="ARBA" id="ARBA00022500"/>
    </source>
</evidence>
<feature type="region of interest" description="Disordered" evidence="19">
    <location>
        <begin position="640"/>
        <end position="661"/>
    </location>
</feature>
<dbReference type="Gene3D" id="2.60.40.10">
    <property type="entry name" value="Immunoglobulins"/>
    <property type="match status" value="8"/>
</dbReference>
<feature type="domain" description="Ig-like" evidence="21">
    <location>
        <begin position="258"/>
        <end position="342"/>
    </location>
</feature>
<feature type="compositionally biased region" description="Polar residues" evidence="19">
    <location>
        <begin position="1186"/>
        <end position="1197"/>
    </location>
</feature>
<dbReference type="Pfam" id="PF07679">
    <property type="entry name" value="I-set"/>
    <property type="match status" value="2"/>
</dbReference>
<keyword evidence="15" id="KW-0393">Immunoglobulin domain</keyword>
<feature type="compositionally biased region" description="Polar residues" evidence="19">
    <location>
        <begin position="1221"/>
        <end position="1230"/>
    </location>
</feature>
<dbReference type="FunFam" id="2.60.40.10:FF:000008">
    <property type="entry name" value="roundabout homolog 2 isoform X2"/>
    <property type="match status" value="2"/>
</dbReference>
<feature type="compositionally biased region" description="Pro residues" evidence="19">
    <location>
        <begin position="546"/>
        <end position="561"/>
    </location>
</feature>
<reference evidence="23 24" key="1">
    <citation type="journal article" date="2020" name="Nature">
        <title>Six reference-quality genomes reveal evolution of bat adaptations.</title>
        <authorList>
            <person name="Jebb D."/>
            <person name="Huang Z."/>
            <person name="Pippel M."/>
            <person name="Hughes G.M."/>
            <person name="Lavrichenko K."/>
            <person name="Devanna P."/>
            <person name="Winkler S."/>
            <person name="Jermiin L.S."/>
            <person name="Skirmuntt E.C."/>
            <person name="Katzourakis A."/>
            <person name="Burkitt-Gray L."/>
            <person name="Ray D.A."/>
            <person name="Sullivan K.A.M."/>
            <person name="Roscito J.G."/>
            <person name="Kirilenko B.M."/>
            <person name="Davalos L.M."/>
            <person name="Corthals A.P."/>
            <person name="Power M.L."/>
            <person name="Jones G."/>
            <person name="Ransome R.D."/>
            <person name="Dechmann D.K.N."/>
            <person name="Locatelli A.G."/>
            <person name="Puechmaille S.J."/>
            <person name="Fedrigo O."/>
            <person name="Jarvis E.D."/>
            <person name="Hiller M."/>
            <person name="Vernes S.C."/>
            <person name="Myers E.W."/>
            <person name="Teeling E.C."/>
        </authorList>
    </citation>
    <scope>NUCLEOTIDE SEQUENCE [LARGE SCALE GENOMIC DNA]</scope>
    <source>
        <strain evidence="23">Bat1K_MPI-CBG_1</strain>
    </source>
</reference>
<dbReference type="Pfam" id="PF13927">
    <property type="entry name" value="Ig_3"/>
    <property type="match status" value="3"/>
</dbReference>
<evidence type="ECO:0000256" key="4">
    <source>
        <dbReference type="ARBA" id="ARBA00022553"/>
    </source>
</evidence>
<dbReference type="FunFam" id="2.60.40.10:FF:001028">
    <property type="entry name" value="Roundabout guidance receptor 3"/>
    <property type="match status" value="1"/>
</dbReference>
<evidence type="ECO:0000259" key="22">
    <source>
        <dbReference type="PROSITE" id="PS50853"/>
    </source>
</evidence>
<comment type="function">
    <text evidence="16">Receptor involved in axon guidance during development. Acts as a multifunctional regulator of pathfinding that simultaneously mediates NELL2 repulsion, inhibits SLIT repulsion, and facilitates Netrin-1/NTN1 attraction. In spinal cord development plays a role in guiding commissural axons probably by preventing premature sensitivity to Slit proteins thus inhibiting Slit signaling through ROBO1/ROBO2. Binding OF NELL2 to the receptor ROBO3 promotes oligomerization of ROBO3, resulting in the repulsion of commissural axons in the midline. ROBO3 also indirectly boosts axon attraction to NTN1 without interacting with NTN1 itself.</text>
</comment>
<dbReference type="InterPro" id="IPR003961">
    <property type="entry name" value="FN3_dom"/>
</dbReference>
<evidence type="ECO:0000256" key="14">
    <source>
        <dbReference type="ARBA" id="ARBA00023180"/>
    </source>
</evidence>
<dbReference type="PROSITE" id="PS50835">
    <property type="entry name" value="IG_LIKE"/>
    <property type="match status" value="5"/>
</dbReference>
<keyword evidence="10" id="KW-1133">Transmembrane helix</keyword>
<feature type="compositionally biased region" description="Low complexity" evidence="19">
    <location>
        <begin position="1353"/>
        <end position="1369"/>
    </location>
</feature>
<feature type="region of interest" description="Disordered" evidence="19">
    <location>
        <begin position="1079"/>
        <end position="1309"/>
    </location>
</feature>
<dbReference type="InterPro" id="IPR036116">
    <property type="entry name" value="FN3_sf"/>
</dbReference>
<keyword evidence="11" id="KW-0472">Membrane</keyword>
<evidence type="ECO:0000256" key="16">
    <source>
        <dbReference type="ARBA" id="ARBA00054174"/>
    </source>
</evidence>
<comment type="subcellular location">
    <subcellularLocation>
        <location evidence="1">Membrane</location>
        <topology evidence="1">Single-pass type I membrane protein</topology>
    </subcellularLocation>
</comment>
<evidence type="ECO:0000313" key="23">
    <source>
        <dbReference type="EMBL" id="KAF6082801.1"/>
    </source>
</evidence>
<dbReference type="SMART" id="SM00060">
    <property type="entry name" value="FN3"/>
    <property type="match status" value="3"/>
</dbReference>
<feature type="domain" description="Fibronectin type-III" evidence="22">
    <location>
        <begin position="558"/>
        <end position="652"/>
    </location>
</feature>
<evidence type="ECO:0000259" key="21">
    <source>
        <dbReference type="PROSITE" id="PS50835"/>
    </source>
</evidence>
<dbReference type="FunFam" id="2.60.40.10:FF:000043">
    <property type="entry name" value="roundabout homolog 2 isoform X2"/>
    <property type="match status" value="1"/>
</dbReference>
<keyword evidence="13 23" id="KW-0675">Receptor</keyword>
<feature type="compositionally biased region" description="Basic and acidic residues" evidence="19">
    <location>
        <begin position="1294"/>
        <end position="1304"/>
    </location>
</feature>
<dbReference type="InterPro" id="IPR007110">
    <property type="entry name" value="Ig-like_dom"/>
</dbReference>
<dbReference type="InterPro" id="IPR003598">
    <property type="entry name" value="Ig_sub2"/>
</dbReference>
<keyword evidence="9" id="KW-0524">Neurogenesis</keyword>
<dbReference type="InterPro" id="IPR013098">
    <property type="entry name" value="Ig_I-set"/>
</dbReference>
<evidence type="ECO:0000256" key="11">
    <source>
        <dbReference type="ARBA" id="ARBA00023136"/>
    </source>
</evidence>
<comment type="caution">
    <text evidence="23">The sequence shown here is derived from an EMBL/GenBank/DDBJ whole genome shotgun (WGS) entry which is preliminary data.</text>
</comment>
<dbReference type="FunFam" id="2.60.40.10:FF:000888">
    <property type="entry name" value="Roundabout guidance receptor 3"/>
    <property type="match status" value="1"/>
</dbReference>
<evidence type="ECO:0000256" key="1">
    <source>
        <dbReference type="ARBA" id="ARBA00004479"/>
    </source>
</evidence>
<dbReference type="GO" id="GO:0016020">
    <property type="term" value="C:membrane"/>
    <property type="evidence" value="ECO:0007669"/>
    <property type="project" value="UniProtKB-SubCell"/>
</dbReference>
<keyword evidence="5" id="KW-0812">Transmembrane</keyword>